<dbReference type="Proteomes" id="UP001068379">
    <property type="component" value="Unassembled WGS sequence"/>
</dbReference>
<sequence>MSAIQQAMLAVMRDAAEVGIGKDDKNEHQKYRYRGIERAMNTMVGILIRNKVLVLPSYETIMEKDLPTQKGGSAEYVKVRGKFRFMSAEDGSTVETEYFGEAMDSGDKATTKAQSVAFRTALFQTFVIPTMAIDPEEDDGQAEVVSPETQALLNEAQAAAETGMTAYKAFWERISKEQRTAIGAEHEAFKKIAAMADEQVPA</sequence>
<comment type="caution">
    <text evidence="1">The sequence shown here is derived from an EMBL/GenBank/DDBJ whole genome shotgun (WGS) entry which is preliminary data.</text>
</comment>
<dbReference type="InterPro" id="IPR007499">
    <property type="entry name" value="ERF_bacteria_virus"/>
</dbReference>
<evidence type="ECO:0000313" key="2">
    <source>
        <dbReference type="Proteomes" id="UP001068379"/>
    </source>
</evidence>
<protein>
    <submittedName>
        <fullName evidence="1">ERF family protein</fullName>
    </submittedName>
</protein>
<proteinExistence type="predicted"/>
<name>A0ABT4M6V4_9BURK</name>
<evidence type="ECO:0000313" key="1">
    <source>
        <dbReference type="EMBL" id="MCZ4331060.1"/>
    </source>
</evidence>
<dbReference type="EMBL" id="JAPWHE010000014">
    <property type="protein sequence ID" value="MCZ4331060.1"/>
    <property type="molecule type" value="Genomic_DNA"/>
</dbReference>
<dbReference type="Pfam" id="PF04404">
    <property type="entry name" value="ERF"/>
    <property type="match status" value="1"/>
</dbReference>
<gene>
    <name evidence="1" type="ORF">O4H32_14010</name>
</gene>
<accession>A0ABT4M6V4</accession>
<reference evidence="1" key="1">
    <citation type="submission" date="2022-12" db="EMBL/GenBank/DDBJ databases">
        <title>Bacterial isolates from different developmental stages of Nematostella vectensis.</title>
        <authorList>
            <person name="Fraune S."/>
        </authorList>
    </citation>
    <scope>NUCLEOTIDE SEQUENCE</scope>
    <source>
        <strain evidence="1">G21619-S1</strain>
    </source>
</reference>
<organism evidence="1 2">
    <name type="scientific">Castellaniella denitrificans</name>
    <dbReference type="NCBI Taxonomy" id="56119"/>
    <lineage>
        <taxon>Bacteria</taxon>
        <taxon>Pseudomonadati</taxon>
        <taxon>Pseudomonadota</taxon>
        <taxon>Betaproteobacteria</taxon>
        <taxon>Burkholderiales</taxon>
        <taxon>Alcaligenaceae</taxon>
        <taxon>Castellaniella</taxon>
    </lineage>
</organism>
<dbReference type="RefSeq" id="WP_269360176.1">
    <property type="nucleotide sequence ID" value="NZ_JAPWHE010000014.1"/>
</dbReference>
<keyword evidence="2" id="KW-1185">Reference proteome</keyword>